<reference evidence="2" key="1">
    <citation type="submission" date="2021-09" db="EMBL/GenBank/DDBJ databases">
        <authorList>
            <consortium name="AG Swart"/>
            <person name="Singh M."/>
            <person name="Singh A."/>
            <person name="Seah K."/>
            <person name="Emmerich C."/>
        </authorList>
    </citation>
    <scope>NUCLEOTIDE SEQUENCE</scope>
    <source>
        <strain evidence="2">ATCC30299</strain>
    </source>
</reference>
<feature type="region of interest" description="Disordered" evidence="1">
    <location>
        <begin position="344"/>
        <end position="366"/>
    </location>
</feature>
<evidence type="ECO:0000256" key="1">
    <source>
        <dbReference type="SAM" id="MobiDB-lite"/>
    </source>
</evidence>
<comment type="caution">
    <text evidence="2">The sequence shown here is derived from an EMBL/GenBank/DDBJ whole genome shotgun (WGS) entry which is preliminary data.</text>
</comment>
<accession>A0AAU9IUI2</accession>
<dbReference type="EMBL" id="CAJZBQ010000016">
    <property type="protein sequence ID" value="CAG9316794.1"/>
    <property type="molecule type" value="Genomic_DNA"/>
</dbReference>
<sequence>MEKQVEGYYIPVKAYNFVVPDDAFENDEDRPNAQALVSKLPTKQANKAKHSSMAAPGAKIKIQMPKNLLISNTKEKDSEATDSKTDFDRNSEKKPQKIRPNTAKPKWNDKNISTEEDILDENQEEKLMLFEEVEEKPTATMAQAPRKIENPQSKALYQPKTLQRPLSAVTKAKVPEIFKEGKAITKTEKAQKDEIKQKAIKKVSDWMEEADRKREKEVQKIQNLYQFKKSDSKLSENIKELMKRLSKTNDKTSKTIGTVLKTSNFSETNSLYSSTQQLKEDKLVSDEVFSMVDTRFKLNQRNFTERSINNRIDLHALYSNENNSKSSWIPDFLISHESWNPSKEQTEAASDHFIDGADSPADWNNY</sequence>
<evidence type="ECO:0000313" key="2">
    <source>
        <dbReference type="EMBL" id="CAG9316794.1"/>
    </source>
</evidence>
<dbReference type="Proteomes" id="UP001162131">
    <property type="component" value="Unassembled WGS sequence"/>
</dbReference>
<name>A0AAU9IUI2_9CILI</name>
<organism evidence="2 3">
    <name type="scientific">Blepharisma stoltei</name>
    <dbReference type="NCBI Taxonomy" id="1481888"/>
    <lineage>
        <taxon>Eukaryota</taxon>
        <taxon>Sar</taxon>
        <taxon>Alveolata</taxon>
        <taxon>Ciliophora</taxon>
        <taxon>Postciliodesmatophora</taxon>
        <taxon>Heterotrichea</taxon>
        <taxon>Heterotrichida</taxon>
        <taxon>Blepharismidae</taxon>
        <taxon>Blepharisma</taxon>
    </lineage>
</organism>
<gene>
    <name evidence="2" type="ORF">BSTOLATCC_MIC16894</name>
</gene>
<evidence type="ECO:0000313" key="3">
    <source>
        <dbReference type="Proteomes" id="UP001162131"/>
    </source>
</evidence>
<feature type="compositionally biased region" description="Basic and acidic residues" evidence="1">
    <location>
        <begin position="73"/>
        <end position="95"/>
    </location>
</feature>
<feature type="region of interest" description="Disordered" evidence="1">
    <location>
        <begin position="40"/>
        <end position="113"/>
    </location>
</feature>
<protein>
    <submittedName>
        <fullName evidence="2">Uncharacterized protein</fullName>
    </submittedName>
</protein>
<proteinExistence type="predicted"/>
<keyword evidence="3" id="KW-1185">Reference proteome</keyword>
<dbReference type="AlphaFoldDB" id="A0AAU9IUI2"/>
<feature type="compositionally biased region" description="Basic and acidic residues" evidence="1">
    <location>
        <begin position="344"/>
        <end position="355"/>
    </location>
</feature>